<dbReference type="Pfam" id="PF13407">
    <property type="entry name" value="Peripla_BP_4"/>
    <property type="match status" value="1"/>
</dbReference>
<proteinExistence type="inferred from homology"/>
<dbReference type="EMBL" id="CAKXZT010000163">
    <property type="protein sequence ID" value="CAH2408061.1"/>
    <property type="molecule type" value="Genomic_DNA"/>
</dbReference>
<dbReference type="InterPro" id="IPR028082">
    <property type="entry name" value="Peripla_BP_I"/>
</dbReference>
<dbReference type="SUPFAM" id="SSF53822">
    <property type="entry name" value="Periplasmic binding protein-like I"/>
    <property type="match status" value="1"/>
</dbReference>
<evidence type="ECO:0000313" key="6">
    <source>
        <dbReference type="Proteomes" id="UP001153050"/>
    </source>
</evidence>
<evidence type="ECO:0000259" key="4">
    <source>
        <dbReference type="Pfam" id="PF13407"/>
    </source>
</evidence>
<comment type="subcellular location">
    <subcellularLocation>
        <location evidence="1">Cell envelope</location>
    </subcellularLocation>
</comment>
<reference evidence="5 6" key="1">
    <citation type="submission" date="2022-03" db="EMBL/GenBank/DDBJ databases">
        <authorList>
            <person name="Brunel B."/>
        </authorList>
    </citation>
    <scope>NUCLEOTIDE SEQUENCE [LARGE SCALE GENOMIC DNA]</scope>
    <source>
        <strain evidence="5">STM5069sample</strain>
    </source>
</reference>
<accession>A0ABM9EFC9</accession>
<protein>
    <submittedName>
        <fullName evidence="5">Inositol transport system sugar-binding protein</fullName>
    </submittedName>
</protein>
<dbReference type="Proteomes" id="UP001153050">
    <property type="component" value="Unassembled WGS sequence"/>
</dbReference>
<evidence type="ECO:0000313" key="5">
    <source>
        <dbReference type="EMBL" id="CAH2408061.1"/>
    </source>
</evidence>
<organism evidence="5 6">
    <name type="scientific">Mesorhizobium escarrei</name>
    <dbReference type="NCBI Taxonomy" id="666018"/>
    <lineage>
        <taxon>Bacteria</taxon>
        <taxon>Pseudomonadati</taxon>
        <taxon>Pseudomonadota</taxon>
        <taxon>Alphaproteobacteria</taxon>
        <taxon>Hyphomicrobiales</taxon>
        <taxon>Phyllobacteriaceae</taxon>
        <taxon>Mesorhizobium</taxon>
    </lineage>
</organism>
<comment type="caution">
    <text evidence="5">The sequence shown here is derived from an EMBL/GenBank/DDBJ whole genome shotgun (WGS) entry which is preliminary data.</text>
</comment>
<sequence>MSMRPKRLKFYAVTHDILGDVFWEVFRNGLMDAAQRYDVDVEHLRPGKFSPEVQAGLIEGATFALPDGIISTIPEIAAVDAPLRNAIARGIPVIAINAKDPRPKGERIPYLFYIGGDDTNAGRIAGDYLINETSPRAGMCVDHYLYEHICHSDRYRGFDQAFFAKGLPVDRLRVPGGDAEACAQAVATYLMENESVNAVVTLGPPGAQAVLDARKLLPPQRKWSHITFDVAQLQIDGIRSGEIVATIDSQQYLQGYLSVQQMWMHVAQGFTMADDIYTGPAVVDARNIDAAEAGVRRGIR</sequence>
<feature type="domain" description="Periplasmic binding protein" evidence="4">
    <location>
        <begin position="18"/>
        <end position="266"/>
    </location>
</feature>
<dbReference type="InterPro" id="IPR025997">
    <property type="entry name" value="SBP_2_dom"/>
</dbReference>
<dbReference type="PANTHER" id="PTHR46847:SF1">
    <property type="entry name" value="D-ALLOSE-BINDING PERIPLASMIC PROTEIN-RELATED"/>
    <property type="match status" value="1"/>
</dbReference>
<name>A0ABM9EFC9_9HYPH</name>
<dbReference type="PANTHER" id="PTHR46847">
    <property type="entry name" value="D-ALLOSE-BINDING PERIPLASMIC PROTEIN-RELATED"/>
    <property type="match status" value="1"/>
</dbReference>
<dbReference type="Gene3D" id="3.40.50.2300">
    <property type="match status" value="2"/>
</dbReference>
<keyword evidence="3" id="KW-0732">Signal</keyword>
<evidence type="ECO:0000256" key="3">
    <source>
        <dbReference type="ARBA" id="ARBA00022729"/>
    </source>
</evidence>
<evidence type="ECO:0000256" key="1">
    <source>
        <dbReference type="ARBA" id="ARBA00004196"/>
    </source>
</evidence>
<keyword evidence="6" id="KW-1185">Reference proteome</keyword>
<evidence type="ECO:0000256" key="2">
    <source>
        <dbReference type="ARBA" id="ARBA00007639"/>
    </source>
</evidence>
<gene>
    <name evidence="5" type="ORF">MES5069_650029</name>
</gene>
<comment type="similarity">
    <text evidence="2">Belongs to the bacterial solute-binding protein 2 family.</text>
</comment>